<dbReference type="EMBL" id="SDIK01000010">
    <property type="protein sequence ID" value="TXJ63164.1"/>
    <property type="molecule type" value="Genomic_DNA"/>
</dbReference>
<evidence type="ECO:0008006" key="3">
    <source>
        <dbReference type="Google" id="ProtNLM"/>
    </source>
</evidence>
<dbReference type="AlphaFoldDB" id="A0A5C8GM69"/>
<name>A0A5C8GM69_9BACT</name>
<comment type="caution">
    <text evidence="1">The sequence shown here is derived from an EMBL/GenBank/DDBJ whole genome shotgun (WGS) entry which is preliminary data.</text>
</comment>
<reference evidence="2" key="1">
    <citation type="submission" date="2019-05" db="EMBL/GenBank/DDBJ databases">
        <title>Prevotella brunnea sp. nov., isolated from a wound of a patient.</title>
        <authorList>
            <person name="Buhl M."/>
        </authorList>
    </citation>
    <scope>NUCLEOTIDE SEQUENCE [LARGE SCALE GENOMIC DNA]</scope>
    <source>
        <strain evidence="2">A2672</strain>
    </source>
</reference>
<gene>
    <name evidence="1" type="ORF">ETF27_01315</name>
</gene>
<sequence>MEQIFISILELISREMPELSLVDEDYGQLETDEDTYPVTFPCALVGNMEADWNDIGMGTQKGIVSLTARLAIDCYDDTHIGSSTTEKVAERLRMANRLYAVLQDSLHSQDMGPMCRTKSRCYSLPGMIKVYEYVFQFELHDDSATED</sequence>
<dbReference type="Proteomes" id="UP000321612">
    <property type="component" value="Unassembled WGS sequence"/>
</dbReference>
<dbReference type="OrthoDB" id="881421at2"/>
<evidence type="ECO:0000313" key="2">
    <source>
        <dbReference type="Proteomes" id="UP000321612"/>
    </source>
</evidence>
<keyword evidence="2" id="KW-1185">Reference proteome</keyword>
<protein>
    <recommendedName>
        <fullName evidence="3">DUF3168 domain-containing protein</fullName>
    </recommendedName>
</protein>
<dbReference type="RefSeq" id="WP_147785355.1">
    <property type="nucleotide sequence ID" value="NZ_SDIK01000010.1"/>
</dbReference>
<evidence type="ECO:0000313" key="1">
    <source>
        <dbReference type="EMBL" id="TXJ63164.1"/>
    </source>
</evidence>
<organism evidence="1 2">
    <name type="scientific">Prevotella brunnea</name>
    <dbReference type="NCBI Taxonomy" id="2508867"/>
    <lineage>
        <taxon>Bacteria</taxon>
        <taxon>Pseudomonadati</taxon>
        <taxon>Bacteroidota</taxon>
        <taxon>Bacteroidia</taxon>
        <taxon>Bacteroidales</taxon>
        <taxon>Prevotellaceae</taxon>
        <taxon>Prevotella</taxon>
    </lineage>
</organism>
<accession>A0A5C8GM69</accession>
<proteinExistence type="predicted"/>